<proteinExistence type="predicted"/>
<dbReference type="VEuPathDB" id="MicrosporidiaDB:NBO_941g0005"/>
<accession>R0MFY1</accession>
<dbReference type="EMBL" id="KB909848">
    <property type="protein sequence ID" value="EOB11673.1"/>
    <property type="molecule type" value="Genomic_DNA"/>
</dbReference>
<dbReference type="Proteomes" id="UP000016927">
    <property type="component" value="Unassembled WGS sequence"/>
</dbReference>
<sequence length="66" mass="7492">MVYYNSCINFNNILPLNILRSIILLKIYITLPNTTPPLTLTLSYTSLHCPPSILPPLNTPSFYELP</sequence>
<evidence type="ECO:0000313" key="2">
    <source>
        <dbReference type="Proteomes" id="UP000016927"/>
    </source>
</evidence>
<evidence type="ECO:0000313" key="1">
    <source>
        <dbReference type="EMBL" id="EOB11673.1"/>
    </source>
</evidence>
<keyword evidence="2" id="KW-1185">Reference proteome</keyword>
<dbReference type="HOGENOM" id="CLU_2831809_0_0_1"/>
<dbReference type="AlphaFoldDB" id="R0MFY1"/>
<protein>
    <submittedName>
        <fullName evidence="1">Uncharacterized protein</fullName>
    </submittedName>
</protein>
<name>R0MFY1_NOSB1</name>
<gene>
    <name evidence="1" type="ORF">NBO_941g0005</name>
</gene>
<organism evidence="1 2">
    <name type="scientific">Nosema bombycis (strain CQ1 / CVCC 102059)</name>
    <name type="common">Microsporidian parasite</name>
    <name type="synonym">Pebrine of silkworm</name>
    <dbReference type="NCBI Taxonomy" id="578461"/>
    <lineage>
        <taxon>Eukaryota</taxon>
        <taxon>Fungi</taxon>
        <taxon>Fungi incertae sedis</taxon>
        <taxon>Microsporidia</taxon>
        <taxon>Nosematidae</taxon>
        <taxon>Nosema</taxon>
    </lineage>
</organism>
<reference evidence="1 2" key="1">
    <citation type="journal article" date="2013" name="BMC Genomics">
        <title>Comparative genomics of parasitic silkworm microsporidia reveal an association between genome expansion and host adaptation.</title>
        <authorList>
            <person name="Pan G."/>
            <person name="Xu J."/>
            <person name="Li T."/>
            <person name="Xia Q."/>
            <person name="Liu S.L."/>
            <person name="Zhang G."/>
            <person name="Li S."/>
            <person name="Li C."/>
            <person name="Liu H."/>
            <person name="Yang L."/>
            <person name="Liu T."/>
            <person name="Zhang X."/>
            <person name="Wu Z."/>
            <person name="Fan W."/>
            <person name="Dang X."/>
            <person name="Xiang H."/>
            <person name="Tao M."/>
            <person name="Li Y."/>
            <person name="Hu J."/>
            <person name="Li Z."/>
            <person name="Lin L."/>
            <person name="Luo J."/>
            <person name="Geng L."/>
            <person name="Wang L."/>
            <person name="Long M."/>
            <person name="Wan Y."/>
            <person name="He N."/>
            <person name="Zhang Z."/>
            <person name="Lu C."/>
            <person name="Keeling P.J."/>
            <person name="Wang J."/>
            <person name="Xiang Z."/>
            <person name="Zhou Z."/>
        </authorList>
    </citation>
    <scope>NUCLEOTIDE SEQUENCE [LARGE SCALE GENOMIC DNA]</scope>
    <source>
        <strain evidence="2">CQ1 / CVCC 102059</strain>
    </source>
</reference>